<protein>
    <submittedName>
        <fullName evidence="2 3">Uncharacterized protein</fullName>
    </submittedName>
</protein>
<name>B0WLX9_CULQU</name>
<dbReference type="KEGG" id="cqu:CpipJ_CPIJ008329"/>
<evidence type="ECO:0000256" key="1">
    <source>
        <dbReference type="SAM" id="MobiDB-lite"/>
    </source>
</evidence>
<reference evidence="3" key="2">
    <citation type="submission" date="2021-02" db="UniProtKB">
        <authorList>
            <consortium name="EnsemblMetazoa"/>
        </authorList>
    </citation>
    <scope>IDENTIFICATION</scope>
    <source>
        <strain evidence="3">JHB</strain>
    </source>
</reference>
<dbReference type="InParanoid" id="B0WLX9"/>
<keyword evidence="4" id="KW-1185">Reference proteome</keyword>
<dbReference type="EnsemblMetazoa" id="CPIJ008329-RA">
    <property type="protein sequence ID" value="CPIJ008329-PA"/>
    <property type="gene ID" value="CPIJ008329"/>
</dbReference>
<reference evidence="2" key="1">
    <citation type="submission" date="2007-03" db="EMBL/GenBank/DDBJ databases">
        <title>Annotation of Culex pipiens quinquefasciatus.</title>
        <authorList>
            <consortium name="The Broad Institute Genome Sequencing Platform"/>
            <person name="Atkinson P.W."/>
            <person name="Hemingway J."/>
            <person name="Christensen B.M."/>
            <person name="Higgs S."/>
            <person name="Kodira C."/>
            <person name="Hannick L."/>
            <person name="Megy K."/>
            <person name="O'Leary S."/>
            <person name="Pearson M."/>
            <person name="Haas B.J."/>
            <person name="Mauceli E."/>
            <person name="Wortman J.R."/>
            <person name="Lee N.H."/>
            <person name="Guigo R."/>
            <person name="Stanke M."/>
            <person name="Alvarado L."/>
            <person name="Amedeo P."/>
            <person name="Antoine C.H."/>
            <person name="Arensburger P."/>
            <person name="Bidwell S.L."/>
            <person name="Crawford M."/>
            <person name="Camaro F."/>
            <person name="Devon K."/>
            <person name="Engels R."/>
            <person name="Hammond M."/>
            <person name="Howarth C."/>
            <person name="Koehrsen M."/>
            <person name="Lawson D."/>
            <person name="Montgomery P."/>
            <person name="Nene V."/>
            <person name="Nusbaum C."/>
            <person name="Puiu D."/>
            <person name="Romero-Severson J."/>
            <person name="Severson D.W."/>
            <person name="Shumway M."/>
            <person name="Sisk P."/>
            <person name="Stolte C."/>
            <person name="Zeng Q."/>
            <person name="Eisenstadt E."/>
            <person name="Fraser-Liggett C."/>
            <person name="Strausberg R."/>
            <person name="Galagan J."/>
            <person name="Birren B."/>
            <person name="Collins F.H."/>
        </authorList>
    </citation>
    <scope>NUCLEOTIDE SEQUENCE [LARGE SCALE GENOMIC DNA]</scope>
    <source>
        <strain evidence="2">JHB</strain>
    </source>
</reference>
<sequence length="50" mass="5606">MHFRKTSAPRKYSTYRRKIHPRNGRSGASAGIIIAINLAKSTASRLIFGF</sequence>
<gene>
    <name evidence="3" type="primary">6040286</name>
    <name evidence="2" type="ORF">CpipJ_CPIJ008329</name>
</gene>
<evidence type="ECO:0000313" key="4">
    <source>
        <dbReference type="Proteomes" id="UP000002320"/>
    </source>
</evidence>
<feature type="region of interest" description="Disordered" evidence="1">
    <location>
        <begin position="1"/>
        <end position="26"/>
    </location>
</feature>
<feature type="compositionally biased region" description="Basic residues" evidence="1">
    <location>
        <begin position="1"/>
        <end position="23"/>
    </location>
</feature>
<proteinExistence type="predicted"/>
<evidence type="ECO:0000313" key="2">
    <source>
        <dbReference type="EMBL" id="EDS30777.1"/>
    </source>
</evidence>
<evidence type="ECO:0000313" key="3">
    <source>
        <dbReference type="EnsemblMetazoa" id="CPIJ008329-PA"/>
    </source>
</evidence>
<dbReference type="Proteomes" id="UP000002320">
    <property type="component" value="Unassembled WGS sequence"/>
</dbReference>
<dbReference type="VEuPathDB" id="VectorBase:CPIJ008329"/>
<accession>B0WLX9</accession>
<dbReference type="AlphaFoldDB" id="B0WLX9"/>
<dbReference type="EMBL" id="DS231992">
    <property type="protein sequence ID" value="EDS30777.1"/>
    <property type="molecule type" value="Genomic_DNA"/>
</dbReference>
<organism>
    <name type="scientific">Culex quinquefasciatus</name>
    <name type="common">Southern house mosquito</name>
    <name type="synonym">Culex pungens</name>
    <dbReference type="NCBI Taxonomy" id="7176"/>
    <lineage>
        <taxon>Eukaryota</taxon>
        <taxon>Metazoa</taxon>
        <taxon>Ecdysozoa</taxon>
        <taxon>Arthropoda</taxon>
        <taxon>Hexapoda</taxon>
        <taxon>Insecta</taxon>
        <taxon>Pterygota</taxon>
        <taxon>Neoptera</taxon>
        <taxon>Endopterygota</taxon>
        <taxon>Diptera</taxon>
        <taxon>Nematocera</taxon>
        <taxon>Culicoidea</taxon>
        <taxon>Culicidae</taxon>
        <taxon>Culicinae</taxon>
        <taxon>Culicini</taxon>
        <taxon>Culex</taxon>
        <taxon>Culex</taxon>
    </lineage>
</organism>
<dbReference type="HOGENOM" id="CLU_3126408_0_0_1"/>